<feature type="transmembrane region" description="Helical" evidence="1">
    <location>
        <begin position="73"/>
        <end position="98"/>
    </location>
</feature>
<evidence type="ECO:0000256" key="1">
    <source>
        <dbReference type="SAM" id="Phobius"/>
    </source>
</evidence>
<dbReference type="RefSeq" id="WP_344291007.1">
    <property type="nucleotide sequence ID" value="NZ_BAAAPF010000115.1"/>
</dbReference>
<keyword evidence="3" id="KW-1185">Reference proteome</keyword>
<feature type="transmembrane region" description="Helical" evidence="1">
    <location>
        <begin position="47"/>
        <end position="66"/>
    </location>
</feature>
<sequence>MGDAVMTTADSRPRLLQALAVGAAATVAGALVLGVTQGLVGERGLELGYWALALGLLVGAAVGRAGERTRGAALVAIPVALVGVLLTQITATAVYLGTADVGAAYDFWNAEVLGKNDMSFLLVAGAEAFLVSQRVSEIRNKMSQSRHDSP</sequence>
<dbReference type="Proteomes" id="UP001500443">
    <property type="component" value="Unassembled WGS sequence"/>
</dbReference>
<keyword evidence="1" id="KW-1133">Transmembrane helix</keyword>
<keyword evidence="1" id="KW-0472">Membrane</keyword>
<evidence type="ECO:0008006" key="4">
    <source>
        <dbReference type="Google" id="ProtNLM"/>
    </source>
</evidence>
<accession>A0ABP5K8M5</accession>
<organism evidence="2 3">
    <name type="scientific">Streptomyces synnematoformans</name>
    <dbReference type="NCBI Taxonomy" id="415721"/>
    <lineage>
        <taxon>Bacteria</taxon>
        <taxon>Bacillati</taxon>
        <taxon>Actinomycetota</taxon>
        <taxon>Actinomycetes</taxon>
        <taxon>Kitasatosporales</taxon>
        <taxon>Streptomycetaceae</taxon>
        <taxon>Streptomyces</taxon>
    </lineage>
</organism>
<protein>
    <recommendedName>
        <fullName evidence="4">Integral membrane protein</fullName>
    </recommendedName>
</protein>
<reference evidence="3" key="1">
    <citation type="journal article" date="2019" name="Int. J. Syst. Evol. Microbiol.">
        <title>The Global Catalogue of Microorganisms (GCM) 10K type strain sequencing project: providing services to taxonomists for standard genome sequencing and annotation.</title>
        <authorList>
            <consortium name="The Broad Institute Genomics Platform"/>
            <consortium name="The Broad Institute Genome Sequencing Center for Infectious Disease"/>
            <person name="Wu L."/>
            <person name="Ma J."/>
        </authorList>
    </citation>
    <scope>NUCLEOTIDE SEQUENCE [LARGE SCALE GENOMIC DNA]</scope>
    <source>
        <strain evidence="3">JCM 15481</strain>
    </source>
</reference>
<dbReference type="EMBL" id="BAAAPF010000115">
    <property type="protein sequence ID" value="GAA2128511.1"/>
    <property type="molecule type" value="Genomic_DNA"/>
</dbReference>
<feature type="transmembrane region" description="Helical" evidence="1">
    <location>
        <begin position="15"/>
        <end position="35"/>
    </location>
</feature>
<evidence type="ECO:0000313" key="3">
    <source>
        <dbReference type="Proteomes" id="UP001500443"/>
    </source>
</evidence>
<proteinExistence type="predicted"/>
<name>A0ABP5K8M5_9ACTN</name>
<keyword evidence="1" id="KW-0812">Transmembrane</keyword>
<evidence type="ECO:0000313" key="2">
    <source>
        <dbReference type="EMBL" id="GAA2128511.1"/>
    </source>
</evidence>
<gene>
    <name evidence="2" type="ORF">GCM10009802_35830</name>
</gene>
<comment type="caution">
    <text evidence="2">The sequence shown here is derived from an EMBL/GenBank/DDBJ whole genome shotgun (WGS) entry which is preliminary data.</text>
</comment>